<protein>
    <submittedName>
        <fullName evidence="1">Uncharacterized protein</fullName>
    </submittedName>
</protein>
<name>A0A812LIC9_9DINO</name>
<evidence type="ECO:0000313" key="2">
    <source>
        <dbReference type="Proteomes" id="UP000604046"/>
    </source>
</evidence>
<dbReference type="AlphaFoldDB" id="A0A812LIC9"/>
<keyword evidence="2" id="KW-1185">Reference proteome</keyword>
<dbReference type="EMBL" id="CAJNDS010001057">
    <property type="protein sequence ID" value="CAE7245633.1"/>
    <property type="molecule type" value="Genomic_DNA"/>
</dbReference>
<dbReference type="Gene3D" id="3.40.50.150">
    <property type="entry name" value="Vaccinia Virus protein VP39"/>
    <property type="match status" value="1"/>
</dbReference>
<organism evidence="1 2">
    <name type="scientific">Symbiodinium natans</name>
    <dbReference type="NCBI Taxonomy" id="878477"/>
    <lineage>
        <taxon>Eukaryota</taxon>
        <taxon>Sar</taxon>
        <taxon>Alveolata</taxon>
        <taxon>Dinophyceae</taxon>
        <taxon>Suessiales</taxon>
        <taxon>Symbiodiniaceae</taxon>
        <taxon>Symbiodinium</taxon>
    </lineage>
</organism>
<dbReference type="InterPro" id="IPR029063">
    <property type="entry name" value="SAM-dependent_MTases_sf"/>
</dbReference>
<accession>A0A812LIC9</accession>
<reference evidence="1" key="1">
    <citation type="submission" date="2021-02" db="EMBL/GenBank/DDBJ databases">
        <authorList>
            <person name="Dougan E. K."/>
            <person name="Rhodes N."/>
            <person name="Thang M."/>
            <person name="Chan C."/>
        </authorList>
    </citation>
    <scope>NUCLEOTIDE SEQUENCE</scope>
</reference>
<dbReference type="OrthoDB" id="419245at2759"/>
<dbReference type="Proteomes" id="UP000604046">
    <property type="component" value="Unassembled WGS sequence"/>
</dbReference>
<comment type="caution">
    <text evidence="1">The sequence shown here is derived from an EMBL/GenBank/DDBJ whole genome shotgun (WGS) entry which is preliminary data.</text>
</comment>
<sequence length="233" mass="27028">MDPAELELLLNHLQQARTFFEFGTGASTLHLANRSRHLYRMVSADPDKQWLNKVRNHPWLRNGSEHAPKRMRLLHTHIGMISGFGFPVQNLSRCLHRGRLCRRPAAKQTRSECNNEMRCMRNGVGFRNWWPSFSQLVLDAAMHYKHGWDVVLVDSRFRTACALKSLLAIKPEDISRSVVMIHDYSGRRPFYGEIERFANLEETAATLAVFRKRHDVDPAALQNAIRAYEYDPM</sequence>
<gene>
    <name evidence="1" type="ORF">SNAT2548_LOCUS11599</name>
</gene>
<proteinExistence type="predicted"/>
<evidence type="ECO:0000313" key="1">
    <source>
        <dbReference type="EMBL" id="CAE7245633.1"/>
    </source>
</evidence>